<feature type="domain" description="Heterokaryon incompatibility" evidence="1">
    <location>
        <begin position="46"/>
        <end position="195"/>
    </location>
</feature>
<sequence>MSSESIYTPLSDPYTIRVLEIGLLHPGSHQLSGRLTTESLHDQPDYVALSYVWGAPSPADPLIDIDGHPFQVRESLFQAIKVLVSDTKVRIWIDQICINQNDNTEKEHQVQLMSKIYSQARLVVGWLGVEADDSSFAMASFRFLARKNVAKDPEWNTPSEINLFLEMANPRKRLGRACISLVQPPWFHRLWIVQEVALARHLDLRCGTSSISAEIFFLIIQVLSFVVFEPLLASIRHAYEPVYKLGRLRTQASSKSCESFPHLLQSFCTWGCEKPQDRLNGLFGVAFRHDPAAAWFKPTYSMSAPDLFTRFAMEHIHTTRGLEILHFAGCEDSTLFLDPVENKLLVSTTIPGGDVPSWAPDWRLRGRPLPLLTNTQDGITVNFSATASVSKFSLDTVSQTLHARAIEVDRVKATCPPYHPSLGNFPGAVDNLILNWLEVAECYIESTVVRRMFSQTLTMDLKVDMPSRVQEHFDPVAALADFERHNKGDYGKFPGNKDEDWKKTIDGVTEFRYIAEELCRHRLLFITEAGRLGLGGPQVGEGDSVYLIHGLQTPFIVDCSLEQHILRGECYVHGLMDEKAQWSDQDTTLHLR</sequence>
<evidence type="ECO:0000313" key="2">
    <source>
        <dbReference type="EMBL" id="KAH7260008.1"/>
    </source>
</evidence>
<name>A0A9P9KFW1_FUSSL</name>
<dbReference type="Proteomes" id="UP000736672">
    <property type="component" value="Unassembled WGS sequence"/>
</dbReference>
<comment type="caution">
    <text evidence="2">The sequence shown here is derived from an EMBL/GenBank/DDBJ whole genome shotgun (WGS) entry which is preliminary data.</text>
</comment>
<keyword evidence="3" id="KW-1185">Reference proteome</keyword>
<organism evidence="2 3">
    <name type="scientific">Fusarium solani</name>
    <name type="common">Filamentous fungus</name>
    <dbReference type="NCBI Taxonomy" id="169388"/>
    <lineage>
        <taxon>Eukaryota</taxon>
        <taxon>Fungi</taxon>
        <taxon>Dikarya</taxon>
        <taxon>Ascomycota</taxon>
        <taxon>Pezizomycotina</taxon>
        <taxon>Sordariomycetes</taxon>
        <taxon>Hypocreomycetidae</taxon>
        <taxon>Hypocreales</taxon>
        <taxon>Nectriaceae</taxon>
        <taxon>Fusarium</taxon>
        <taxon>Fusarium solani species complex</taxon>
    </lineage>
</organism>
<dbReference type="Pfam" id="PF26639">
    <property type="entry name" value="Het-6_barrel"/>
    <property type="match status" value="1"/>
</dbReference>
<dbReference type="EMBL" id="JAGTJS010000008">
    <property type="protein sequence ID" value="KAH7260008.1"/>
    <property type="molecule type" value="Genomic_DNA"/>
</dbReference>
<dbReference type="AlphaFoldDB" id="A0A9P9KFW1"/>
<dbReference type="InterPro" id="IPR010730">
    <property type="entry name" value="HET"/>
</dbReference>
<gene>
    <name evidence="2" type="ORF">B0J15DRAFT_491553</name>
</gene>
<accession>A0A9P9KFW1</accession>
<evidence type="ECO:0000313" key="3">
    <source>
        <dbReference type="Proteomes" id="UP000736672"/>
    </source>
</evidence>
<dbReference type="PANTHER" id="PTHR24148">
    <property type="entry name" value="ANKYRIN REPEAT DOMAIN-CONTAINING PROTEIN 39 HOMOLOG-RELATED"/>
    <property type="match status" value="1"/>
</dbReference>
<evidence type="ECO:0000259" key="1">
    <source>
        <dbReference type="Pfam" id="PF06985"/>
    </source>
</evidence>
<protein>
    <submittedName>
        <fullName evidence="2">Heterokaryon incompatibility protein-domain-containing protein</fullName>
    </submittedName>
</protein>
<dbReference type="OrthoDB" id="2157530at2759"/>
<proteinExistence type="predicted"/>
<dbReference type="PANTHER" id="PTHR24148:SF64">
    <property type="entry name" value="HETEROKARYON INCOMPATIBILITY DOMAIN-CONTAINING PROTEIN"/>
    <property type="match status" value="1"/>
</dbReference>
<reference evidence="2" key="1">
    <citation type="journal article" date="2021" name="Nat. Commun.">
        <title>Genetic determinants of endophytism in the Arabidopsis root mycobiome.</title>
        <authorList>
            <person name="Mesny F."/>
            <person name="Miyauchi S."/>
            <person name="Thiergart T."/>
            <person name="Pickel B."/>
            <person name="Atanasova L."/>
            <person name="Karlsson M."/>
            <person name="Huettel B."/>
            <person name="Barry K.W."/>
            <person name="Haridas S."/>
            <person name="Chen C."/>
            <person name="Bauer D."/>
            <person name="Andreopoulos W."/>
            <person name="Pangilinan J."/>
            <person name="LaButti K."/>
            <person name="Riley R."/>
            <person name="Lipzen A."/>
            <person name="Clum A."/>
            <person name="Drula E."/>
            <person name="Henrissat B."/>
            <person name="Kohler A."/>
            <person name="Grigoriev I.V."/>
            <person name="Martin F.M."/>
            <person name="Hacquard S."/>
        </authorList>
    </citation>
    <scope>NUCLEOTIDE SEQUENCE</scope>
    <source>
        <strain evidence="2">FSSC 5 MPI-SDFR-AT-0091</strain>
    </source>
</reference>
<dbReference type="InterPro" id="IPR052895">
    <property type="entry name" value="HetReg/Transcr_Mod"/>
</dbReference>
<dbReference type="Pfam" id="PF06985">
    <property type="entry name" value="HET"/>
    <property type="match status" value="1"/>
</dbReference>